<dbReference type="Pfam" id="PF24883">
    <property type="entry name" value="NPHP3_N"/>
    <property type="match status" value="1"/>
</dbReference>
<dbReference type="Proteomes" id="UP001302126">
    <property type="component" value="Unassembled WGS sequence"/>
</dbReference>
<keyword evidence="2" id="KW-0677">Repeat</keyword>
<dbReference type="PROSITE" id="PS00678">
    <property type="entry name" value="WD_REPEATS_1"/>
    <property type="match status" value="2"/>
</dbReference>
<organism evidence="5 6">
    <name type="scientific">Podospora australis</name>
    <dbReference type="NCBI Taxonomy" id="1536484"/>
    <lineage>
        <taxon>Eukaryota</taxon>
        <taxon>Fungi</taxon>
        <taxon>Dikarya</taxon>
        <taxon>Ascomycota</taxon>
        <taxon>Pezizomycotina</taxon>
        <taxon>Sordariomycetes</taxon>
        <taxon>Sordariomycetidae</taxon>
        <taxon>Sordariales</taxon>
        <taxon>Podosporaceae</taxon>
        <taxon>Podospora</taxon>
    </lineage>
</organism>
<comment type="caution">
    <text evidence="5">The sequence shown here is derived from an EMBL/GenBank/DDBJ whole genome shotgun (WGS) entry which is preliminary data.</text>
</comment>
<dbReference type="InterPro" id="IPR007111">
    <property type="entry name" value="NACHT_NTPase"/>
</dbReference>
<dbReference type="CDD" id="cd00200">
    <property type="entry name" value="WD40"/>
    <property type="match status" value="1"/>
</dbReference>
<dbReference type="InterPro" id="IPR001680">
    <property type="entry name" value="WD40_rpt"/>
</dbReference>
<sequence>MPLLYGEGEDRAFARLREEIRKHDGCLSSLHSTDPHLDKKRIEEAKGGLLAGAYRWVFDTPDFRRWHDQSESRLIWIKGDPGKGKTMLLCGIINELEGTIIADGHCRNLAYFFCQATDSRINNAIAVLRGLIYLLAHQQPRLISHLRKYTDAGKSLSDANAWFALSDILGGMLGDPNLKPTCLVVDALDECIYDLPRLLKFIVENSSTFSHVKWIVSSRNWLDIERDLNEATCKARLCLELNEASVSEAVTAYIRLKVHWLAERNKYKPGTRDAVQSYLSENAHGTFLWVALVCQELANISGWKARKKLTAFPPGLDAFYWRMMDQICDLEDSEDAGLCKSILAVMSVVRRPITLDELVAFVDIPEEACADYEALTEIIRLCGSFLTLRERTISFIHQSAKDFLLGETAPEVFPSGVEDIHQTIFSQSLRVMNNTLCRDIYSLGAPGSSIDDAELPDPDPLAAARYACIYWVDHLREWQSSDNVKHTGVFQDGGDIDDFLRKHYLHWLEALSLCRSIPQGITSMATLEGILQHKSITPQLPSLVADMRRFILYWKWVVENYPLQVYASALVFSPARSITRGLFTQEERKWITSGPMVEDNWNACRQTLEGHGSWVQSVAFSPDSKWVASGSDDNTIKIWDAATGTCMQTLEGHGGWVLSVAFSPDSKWVASGSHDKTIKIWDAATGSCTQTLEGHYSNVRSVASSLDSKPI</sequence>
<dbReference type="InterPro" id="IPR015943">
    <property type="entry name" value="WD40/YVTN_repeat-like_dom_sf"/>
</dbReference>
<evidence type="ECO:0000313" key="6">
    <source>
        <dbReference type="Proteomes" id="UP001302126"/>
    </source>
</evidence>
<dbReference type="SUPFAM" id="SSF52540">
    <property type="entry name" value="P-loop containing nucleoside triphosphate hydrolases"/>
    <property type="match status" value="1"/>
</dbReference>
<protein>
    <recommendedName>
        <fullName evidence="4">NACHT domain-containing protein</fullName>
    </recommendedName>
</protein>
<dbReference type="InterPro" id="IPR019775">
    <property type="entry name" value="WD40_repeat_CS"/>
</dbReference>
<dbReference type="InterPro" id="IPR056884">
    <property type="entry name" value="NPHP3-like_N"/>
</dbReference>
<dbReference type="Gene3D" id="2.130.10.10">
    <property type="entry name" value="YVTN repeat-like/Quinoprotein amine dehydrogenase"/>
    <property type="match status" value="1"/>
</dbReference>
<evidence type="ECO:0000256" key="2">
    <source>
        <dbReference type="ARBA" id="ARBA00022737"/>
    </source>
</evidence>
<keyword evidence="6" id="KW-1185">Reference proteome</keyword>
<dbReference type="Pfam" id="PF00400">
    <property type="entry name" value="WD40"/>
    <property type="match status" value="2"/>
</dbReference>
<evidence type="ECO:0000256" key="1">
    <source>
        <dbReference type="ARBA" id="ARBA00022574"/>
    </source>
</evidence>
<dbReference type="AlphaFoldDB" id="A0AAN7ACC0"/>
<proteinExistence type="predicted"/>
<feature type="non-terminal residue" evidence="5">
    <location>
        <position position="711"/>
    </location>
</feature>
<feature type="repeat" description="WD" evidence="3">
    <location>
        <begin position="650"/>
        <end position="691"/>
    </location>
</feature>
<dbReference type="PANTHER" id="PTHR10039:SF17">
    <property type="entry name" value="FUNGAL STAND N-TERMINAL GOODBYE DOMAIN-CONTAINING PROTEIN-RELATED"/>
    <property type="match status" value="1"/>
</dbReference>
<reference evidence="5" key="2">
    <citation type="submission" date="2023-05" db="EMBL/GenBank/DDBJ databases">
        <authorList>
            <consortium name="Lawrence Berkeley National Laboratory"/>
            <person name="Steindorff A."/>
            <person name="Hensen N."/>
            <person name="Bonometti L."/>
            <person name="Westerberg I."/>
            <person name="Brannstrom I.O."/>
            <person name="Guillou S."/>
            <person name="Cros-Aarteil S."/>
            <person name="Calhoun S."/>
            <person name="Haridas S."/>
            <person name="Kuo A."/>
            <person name="Mondo S."/>
            <person name="Pangilinan J."/>
            <person name="Riley R."/>
            <person name="Labutti K."/>
            <person name="Andreopoulos B."/>
            <person name="Lipzen A."/>
            <person name="Chen C."/>
            <person name="Yanf M."/>
            <person name="Daum C."/>
            <person name="Ng V."/>
            <person name="Clum A."/>
            <person name="Ohm R."/>
            <person name="Martin F."/>
            <person name="Silar P."/>
            <person name="Natvig D."/>
            <person name="Lalanne C."/>
            <person name="Gautier V."/>
            <person name="Ament-Velasquez S.L."/>
            <person name="Kruys A."/>
            <person name="Hutchinson M.I."/>
            <person name="Powell A.J."/>
            <person name="Barry K."/>
            <person name="Miller A.N."/>
            <person name="Grigoriev I.V."/>
            <person name="Debuchy R."/>
            <person name="Gladieux P."/>
            <person name="Thoren M.H."/>
            <person name="Johannesson H."/>
        </authorList>
    </citation>
    <scope>NUCLEOTIDE SEQUENCE</scope>
    <source>
        <strain evidence="5">PSN309</strain>
    </source>
</reference>
<dbReference type="SMART" id="SM00320">
    <property type="entry name" value="WD40"/>
    <property type="match status" value="2"/>
</dbReference>
<dbReference type="PROSITE" id="PS50294">
    <property type="entry name" value="WD_REPEATS_REGION"/>
    <property type="match status" value="2"/>
</dbReference>
<dbReference type="PANTHER" id="PTHR10039">
    <property type="entry name" value="AMELOGENIN"/>
    <property type="match status" value="1"/>
</dbReference>
<dbReference type="Gene3D" id="3.40.50.300">
    <property type="entry name" value="P-loop containing nucleotide triphosphate hydrolases"/>
    <property type="match status" value="1"/>
</dbReference>
<dbReference type="PROSITE" id="PS50837">
    <property type="entry name" value="NACHT"/>
    <property type="match status" value="1"/>
</dbReference>
<dbReference type="InterPro" id="IPR036322">
    <property type="entry name" value="WD40_repeat_dom_sf"/>
</dbReference>
<dbReference type="EMBL" id="MU864817">
    <property type="protein sequence ID" value="KAK4182018.1"/>
    <property type="molecule type" value="Genomic_DNA"/>
</dbReference>
<dbReference type="SUPFAM" id="SSF50978">
    <property type="entry name" value="WD40 repeat-like"/>
    <property type="match status" value="1"/>
</dbReference>
<evidence type="ECO:0000313" key="5">
    <source>
        <dbReference type="EMBL" id="KAK4182018.1"/>
    </source>
</evidence>
<dbReference type="InterPro" id="IPR027417">
    <property type="entry name" value="P-loop_NTPase"/>
</dbReference>
<evidence type="ECO:0000256" key="3">
    <source>
        <dbReference type="PROSITE-ProRule" id="PRU00221"/>
    </source>
</evidence>
<dbReference type="PROSITE" id="PS50082">
    <property type="entry name" value="WD_REPEATS_2"/>
    <property type="match status" value="2"/>
</dbReference>
<accession>A0AAN7ACC0</accession>
<keyword evidence="1 3" id="KW-0853">WD repeat</keyword>
<gene>
    <name evidence="5" type="ORF">QBC35DRAFT_421424</name>
</gene>
<feature type="repeat" description="WD" evidence="3">
    <location>
        <begin position="608"/>
        <end position="649"/>
    </location>
</feature>
<feature type="domain" description="NACHT" evidence="4">
    <location>
        <begin position="73"/>
        <end position="295"/>
    </location>
</feature>
<evidence type="ECO:0000259" key="4">
    <source>
        <dbReference type="PROSITE" id="PS50837"/>
    </source>
</evidence>
<reference evidence="5" key="1">
    <citation type="journal article" date="2023" name="Mol. Phylogenet. Evol.">
        <title>Genome-scale phylogeny and comparative genomics of the fungal order Sordariales.</title>
        <authorList>
            <person name="Hensen N."/>
            <person name="Bonometti L."/>
            <person name="Westerberg I."/>
            <person name="Brannstrom I.O."/>
            <person name="Guillou S."/>
            <person name="Cros-Aarteil S."/>
            <person name="Calhoun S."/>
            <person name="Haridas S."/>
            <person name="Kuo A."/>
            <person name="Mondo S."/>
            <person name="Pangilinan J."/>
            <person name="Riley R."/>
            <person name="LaButti K."/>
            <person name="Andreopoulos B."/>
            <person name="Lipzen A."/>
            <person name="Chen C."/>
            <person name="Yan M."/>
            <person name="Daum C."/>
            <person name="Ng V."/>
            <person name="Clum A."/>
            <person name="Steindorff A."/>
            <person name="Ohm R.A."/>
            <person name="Martin F."/>
            <person name="Silar P."/>
            <person name="Natvig D.O."/>
            <person name="Lalanne C."/>
            <person name="Gautier V."/>
            <person name="Ament-Velasquez S.L."/>
            <person name="Kruys A."/>
            <person name="Hutchinson M.I."/>
            <person name="Powell A.J."/>
            <person name="Barry K."/>
            <person name="Miller A.N."/>
            <person name="Grigoriev I.V."/>
            <person name="Debuchy R."/>
            <person name="Gladieux P."/>
            <person name="Hiltunen Thoren M."/>
            <person name="Johannesson H."/>
        </authorList>
    </citation>
    <scope>NUCLEOTIDE SEQUENCE</scope>
    <source>
        <strain evidence="5">PSN309</strain>
    </source>
</reference>
<name>A0AAN7ACC0_9PEZI</name>